<evidence type="ECO:0000256" key="13">
    <source>
        <dbReference type="SAM" id="Phobius"/>
    </source>
</evidence>
<accession>A0ABZ0I928</accession>
<evidence type="ECO:0000256" key="5">
    <source>
        <dbReference type="ARBA" id="ARBA00020076"/>
    </source>
</evidence>
<feature type="transmembrane region" description="Helical" evidence="13">
    <location>
        <begin position="103"/>
        <end position="123"/>
    </location>
</feature>
<dbReference type="EMBL" id="CP136865">
    <property type="protein sequence ID" value="WOJ96022.1"/>
    <property type="molecule type" value="Genomic_DNA"/>
</dbReference>
<dbReference type="InterPro" id="IPR014314">
    <property type="entry name" value="Succ_DH_cytb556"/>
</dbReference>
<keyword evidence="7 13" id="KW-0812">Transmembrane</keyword>
<dbReference type="NCBIfam" id="TIGR02970">
    <property type="entry name" value="succ_dehyd_cytB"/>
    <property type="match status" value="1"/>
</dbReference>
<dbReference type="CDD" id="cd03499">
    <property type="entry name" value="SQR_TypeC_SdhC"/>
    <property type="match status" value="1"/>
</dbReference>
<evidence type="ECO:0000256" key="2">
    <source>
        <dbReference type="ARBA" id="ARBA00004050"/>
    </source>
</evidence>
<dbReference type="PROSITE" id="PS01000">
    <property type="entry name" value="SDH_CYT_1"/>
    <property type="match status" value="1"/>
</dbReference>
<dbReference type="PANTHER" id="PTHR10978">
    <property type="entry name" value="SUCCINATE DEHYDROGENASE CYTOCHROME B560 SUBUNIT"/>
    <property type="match status" value="1"/>
</dbReference>
<keyword evidence="6" id="KW-0349">Heme</keyword>
<evidence type="ECO:0000313" key="15">
    <source>
        <dbReference type="Proteomes" id="UP001626549"/>
    </source>
</evidence>
<dbReference type="RefSeq" id="WP_407326710.1">
    <property type="nucleotide sequence ID" value="NZ_CP136865.1"/>
</dbReference>
<dbReference type="InterPro" id="IPR034804">
    <property type="entry name" value="SQR/QFR_C/D"/>
</dbReference>
<dbReference type="Gene3D" id="1.20.1300.10">
    <property type="entry name" value="Fumarate reductase/succinate dehydrogenase, transmembrane subunit"/>
    <property type="match status" value="1"/>
</dbReference>
<evidence type="ECO:0000256" key="10">
    <source>
        <dbReference type="ARBA" id="ARBA00023004"/>
    </source>
</evidence>
<name>A0ABZ0I928_9GAMM</name>
<evidence type="ECO:0000256" key="7">
    <source>
        <dbReference type="ARBA" id="ARBA00022692"/>
    </source>
</evidence>
<gene>
    <name evidence="14" type="primary">sdhC</name>
    <name evidence="14" type="ORF">R0137_12325</name>
</gene>
<keyword evidence="15" id="KW-1185">Reference proteome</keyword>
<comment type="cofactor">
    <cofactor evidence="1">
        <name>heme</name>
        <dbReference type="ChEBI" id="CHEBI:30413"/>
    </cofactor>
</comment>
<reference evidence="14 15" key="1">
    <citation type="submission" date="2023-10" db="EMBL/GenBank/DDBJ databases">
        <title>Two novel species belonging to the OM43/NOR5 clade.</title>
        <authorList>
            <person name="Park M."/>
        </authorList>
    </citation>
    <scope>NUCLEOTIDE SEQUENCE [LARGE SCALE GENOMIC DNA]</scope>
    <source>
        <strain evidence="14 15">IMCC45268</strain>
    </source>
</reference>
<dbReference type="PIRSF" id="PIRSF000178">
    <property type="entry name" value="SDH_cyt_b560"/>
    <property type="match status" value="1"/>
</dbReference>
<protein>
    <recommendedName>
        <fullName evidence="5">Succinate dehydrogenase cytochrome b556 subunit</fullName>
    </recommendedName>
</protein>
<comment type="subunit">
    <text evidence="12">Part of an enzyme complex containing four subunits: a flavoprotein, an iron-sulfur protein, plus two membrane-anchoring proteins, SdhC and SdhD. The complex can form homotrimers.</text>
</comment>
<dbReference type="InterPro" id="IPR018495">
    <property type="entry name" value="Succ_DH_cyt_bsu_CS"/>
</dbReference>
<evidence type="ECO:0000313" key="14">
    <source>
        <dbReference type="EMBL" id="WOJ96022.1"/>
    </source>
</evidence>
<evidence type="ECO:0000256" key="1">
    <source>
        <dbReference type="ARBA" id="ARBA00001971"/>
    </source>
</evidence>
<keyword evidence="10" id="KW-0408">Iron</keyword>
<dbReference type="InterPro" id="IPR000701">
    <property type="entry name" value="SuccDH_FuR_B_TM-su"/>
</dbReference>
<sequence length="124" mass="13180">MKDNRPVNLDIGTIRLPITAYASILHRVSGVIMVVASFLLLWALDLSLSGPEGFASLGELFGSPLVKFVLWGIATALLYHSFAGVKHLIMDFGIGETMHGGVLGARLVFVCTAVSAVLVGVALW</sequence>
<evidence type="ECO:0000256" key="6">
    <source>
        <dbReference type="ARBA" id="ARBA00022617"/>
    </source>
</evidence>
<evidence type="ECO:0000256" key="8">
    <source>
        <dbReference type="ARBA" id="ARBA00022723"/>
    </source>
</evidence>
<dbReference type="Pfam" id="PF01127">
    <property type="entry name" value="Sdh_cyt"/>
    <property type="match status" value="1"/>
</dbReference>
<evidence type="ECO:0000256" key="11">
    <source>
        <dbReference type="ARBA" id="ARBA00023136"/>
    </source>
</evidence>
<dbReference type="PANTHER" id="PTHR10978:SF5">
    <property type="entry name" value="SUCCINATE DEHYDROGENASE CYTOCHROME B560 SUBUNIT, MITOCHONDRIAL"/>
    <property type="match status" value="1"/>
</dbReference>
<evidence type="ECO:0000256" key="12">
    <source>
        <dbReference type="ARBA" id="ARBA00025912"/>
    </source>
</evidence>
<dbReference type="Proteomes" id="UP001626549">
    <property type="component" value="Chromosome"/>
</dbReference>
<evidence type="ECO:0000256" key="3">
    <source>
        <dbReference type="ARBA" id="ARBA00004141"/>
    </source>
</evidence>
<feature type="transmembrane region" description="Helical" evidence="13">
    <location>
        <begin position="24"/>
        <end position="44"/>
    </location>
</feature>
<keyword evidence="9 13" id="KW-1133">Transmembrane helix</keyword>
<evidence type="ECO:0000256" key="9">
    <source>
        <dbReference type="ARBA" id="ARBA00022989"/>
    </source>
</evidence>
<comment type="similarity">
    <text evidence="4">Belongs to the cytochrome b560 family.</text>
</comment>
<keyword evidence="11 13" id="KW-0472">Membrane</keyword>
<proteinExistence type="inferred from homology"/>
<organism evidence="14 15">
    <name type="scientific">Congregibacter brevis</name>
    <dbReference type="NCBI Taxonomy" id="3081201"/>
    <lineage>
        <taxon>Bacteria</taxon>
        <taxon>Pseudomonadati</taxon>
        <taxon>Pseudomonadota</taxon>
        <taxon>Gammaproteobacteria</taxon>
        <taxon>Cellvibrionales</taxon>
        <taxon>Halieaceae</taxon>
        <taxon>Congregibacter</taxon>
    </lineage>
</organism>
<feature type="transmembrane region" description="Helical" evidence="13">
    <location>
        <begin position="64"/>
        <end position="82"/>
    </location>
</feature>
<dbReference type="SUPFAM" id="SSF81343">
    <property type="entry name" value="Fumarate reductase respiratory complex transmembrane subunits"/>
    <property type="match status" value="1"/>
</dbReference>
<keyword evidence="8" id="KW-0479">Metal-binding</keyword>
<comment type="subcellular location">
    <subcellularLocation>
        <location evidence="3">Membrane</location>
        <topology evidence="3">Multi-pass membrane protein</topology>
    </subcellularLocation>
</comment>
<evidence type="ECO:0000256" key="4">
    <source>
        <dbReference type="ARBA" id="ARBA00007244"/>
    </source>
</evidence>
<comment type="function">
    <text evidence="2">Membrane-anchoring subunit of succinate dehydrogenase (SDH).</text>
</comment>